<dbReference type="AlphaFoldDB" id="A0A6I4UBV0"/>
<accession>A0A6I4UBV0</accession>
<comment type="caution">
    <text evidence="2">The sequence shown here is derived from an EMBL/GenBank/DDBJ whole genome shotgun (WGS) entry which is preliminary data.</text>
</comment>
<feature type="transmembrane region" description="Helical" evidence="1">
    <location>
        <begin position="65"/>
        <end position="83"/>
    </location>
</feature>
<dbReference type="EMBL" id="WTYG01000003">
    <property type="protein sequence ID" value="MXP36432.1"/>
    <property type="molecule type" value="Genomic_DNA"/>
</dbReference>
<reference evidence="2 3" key="1">
    <citation type="submission" date="2019-12" db="EMBL/GenBank/DDBJ databases">
        <title>Genomic-based taxomic classification of the family Erythrobacteraceae.</title>
        <authorList>
            <person name="Xu L."/>
        </authorList>
    </citation>
    <scope>NUCLEOTIDE SEQUENCE [LARGE SCALE GENOMIC DNA]</scope>
    <source>
        <strain evidence="2 3">CGMCC 1.8703</strain>
    </source>
</reference>
<evidence type="ECO:0000313" key="2">
    <source>
        <dbReference type="EMBL" id="MXP36432.1"/>
    </source>
</evidence>
<keyword evidence="1" id="KW-1133">Transmembrane helix</keyword>
<protein>
    <recommendedName>
        <fullName evidence="4">Sugar transporter</fullName>
    </recommendedName>
</protein>
<feature type="transmembrane region" description="Helical" evidence="1">
    <location>
        <begin position="15"/>
        <end position="36"/>
    </location>
</feature>
<evidence type="ECO:0000313" key="3">
    <source>
        <dbReference type="Proteomes" id="UP000439914"/>
    </source>
</evidence>
<feature type="transmembrane region" description="Helical" evidence="1">
    <location>
        <begin position="119"/>
        <end position="136"/>
    </location>
</feature>
<evidence type="ECO:0008006" key="4">
    <source>
        <dbReference type="Google" id="ProtNLM"/>
    </source>
</evidence>
<proteinExistence type="predicted"/>
<keyword evidence="1" id="KW-0812">Transmembrane</keyword>
<dbReference type="Proteomes" id="UP000439914">
    <property type="component" value="Unassembled WGS sequence"/>
</dbReference>
<feature type="transmembrane region" description="Helical" evidence="1">
    <location>
        <begin position="88"/>
        <end position="107"/>
    </location>
</feature>
<organism evidence="2 3">
    <name type="scientific">Qipengyuania citrea</name>
    <dbReference type="NCBI Taxonomy" id="225971"/>
    <lineage>
        <taxon>Bacteria</taxon>
        <taxon>Pseudomonadati</taxon>
        <taxon>Pseudomonadota</taxon>
        <taxon>Alphaproteobacteria</taxon>
        <taxon>Sphingomonadales</taxon>
        <taxon>Erythrobacteraceae</taxon>
        <taxon>Qipengyuania</taxon>
    </lineage>
</organism>
<keyword evidence="1" id="KW-0472">Membrane</keyword>
<sequence>MGEGSDMTDTTHTPWHLWVVGIATLLFNAIGCYSYLMTQTGSLAELGMTPEQIAYFDTFPAWADAAWALGVWGALLGSILLLLRRKLAFAAFAVATVGLIATTYFELLVSQIPDSLQNPLLMAAIWISTLFSLWYSRWMSAAGVLR</sequence>
<evidence type="ECO:0000256" key="1">
    <source>
        <dbReference type="SAM" id="Phobius"/>
    </source>
</evidence>
<name>A0A6I4UBV0_9SPHN</name>
<gene>
    <name evidence="2" type="ORF">GRI55_11700</name>
</gene>